<dbReference type="SUPFAM" id="SSF51735">
    <property type="entry name" value="NAD(P)-binding Rossmann-fold domains"/>
    <property type="match status" value="1"/>
</dbReference>
<dbReference type="InterPro" id="IPR002347">
    <property type="entry name" value="SDR_fam"/>
</dbReference>
<dbReference type="AlphaFoldDB" id="A0A1H8YNX3"/>
<keyword evidence="6" id="KW-1185">Reference proteome</keyword>
<dbReference type="Pfam" id="PF13561">
    <property type="entry name" value="adh_short_C2"/>
    <property type="match status" value="1"/>
</dbReference>
<dbReference type="GO" id="GO:0016491">
    <property type="term" value="F:oxidoreductase activity"/>
    <property type="evidence" value="ECO:0007669"/>
    <property type="project" value="UniProtKB-KW"/>
</dbReference>
<gene>
    <name evidence="5" type="ORF">SAMN04489732_13319</name>
</gene>
<dbReference type="CDD" id="cd05233">
    <property type="entry name" value="SDR_c"/>
    <property type="match status" value="1"/>
</dbReference>
<reference evidence="6" key="1">
    <citation type="submission" date="2016-10" db="EMBL/GenBank/DDBJ databases">
        <authorList>
            <person name="Varghese N."/>
            <person name="Submissions S."/>
        </authorList>
    </citation>
    <scope>NUCLEOTIDE SEQUENCE [LARGE SCALE GENOMIC DNA]</scope>
    <source>
        <strain evidence="6">DSM 44993</strain>
    </source>
</reference>
<name>A0A1H8YNX3_9PSEU</name>
<dbReference type="InterPro" id="IPR057326">
    <property type="entry name" value="KR_dom"/>
</dbReference>
<dbReference type="RefSeq" id="WP_245787785.1">
    <property type="nucleotide sequence ID" value="NZ_FOEF01000033.1"/>
</dbReference>
<dbReference type="SMART" id="SM00822">
    <property type="entry name" value="PKS_KR"/>
    <property type="match status" value="1"/>
</dbReference>
<dbReference type="PANTHER" id="PTHR43975:SF2">
    <property type="entry name" value="EG:BACR7A4.14 PROTEIN-RELATED"/>
    <property type="match status" value="1"/>
</dbReference>
<evidence type="ECO:0000313" key="5">
    <source>
        <dbReference type="EMBL" id="SEP53904.1"/>
    </source>
</evidence>
<evidence type="ECO:0000313" key="6">
    <source>
        <dbReference type="Proteomes" id="UP000198582"/>
    </source>
</evidence>
<proteinExistence type="inferred from homology"/>
<dbReference type="PRINTS" id="PR00080">
    <property type="entry name" value="SDRFAMILY"/>
</dbReference>
<sequence length="246" mass="25528">MSAQVVLITGGGTGIGRATAELFAERGWRVMISGRRAAPLAETAGLNPGIGYQVADVAAPEQAETLVAHTIDVHGRLDALVNNAGMFAAATLDTIDDDRITRLFRTNVFAPSQLLRAALPHLKITGGSVVNVTSAVAQRPQAFGAAYYGASKAALDHLTRAWAAELAGAGVRVNAVAPGPTDTPVQEVGGSPEETTRQKEAQAGNLPLRRMGEPGEVARWIHLLADPASDWVTGQVLAVDGGLTIA</sequence>
<dbReference type="EMBL" id="FOEF01000033">
    <property type="protein sequence ID" value="SEP53904.1"/>
    <property type="molecule type" value="Genomic_DNA"/>
</dbReference>
<feature type="domain" description="Ketoreductase" evidence="4">
    <location>
        <begin position="4"/>
        <end position="179"/>
    </location>
</feature>
<dbReference type="PROSITE" id="PS00061">
    <property type="entry name" value="ADH_SHORT"/>
    <property type="match status" value="1"/>
</dbReference>
<accession>A0A1H8YNX3</accession>
<keyword evidence="2" id="KW-0560">Oxidoreductase</keyword>
<evidence type="ECO:0000259" key="4">
    <source>
        <dbReference type="SMART" id="SM00822"/>
    </source>
</evidence>
<dbReference type="PANTHER" id="PTHR43975">
    <property type="entry name" value="ZGC:101858"/>
    <property type="match status" value="1"/>
</dbReference>
<dbReference type="InterPro" id="IPR020904">
    <property type="entry name" value="Sc_DH/Rdtase_CS"/>
</dbReference>
<dbReference type="Gene3D" id="3.40.50.720">
    <property type="entry name" value="NAD(P)-binding Rossmann-like Domain"/>
    <property type="match status" value="1"/>
</dbReference>
<dbReference type="FunFam" id="3.40.50.720:FF:000084">
    <property type="entry name" value="Short-chain dehydrogenase reductase"/>
    <property type="match status" value="1"/>
</dbReference>
<protein>
    <submittedName>
        <fullName evidence="5">NAD(P)-dependent dehydrogenase, short-chain alcohol dehydrogenase family</fullName>
    </submittedName>
</protein>
<dbReference type="InterPro" id="IPR036291">
    <property type="entry name" value="NAD(P)-bd_dom_sf"/>
</dbReference>
<comment type="similarity">
    <text evidence="1">Belongs to the short-chain dehydrogenases/reductases (SDR) family.</text>
</comment>
<organism evidence="5 6">
    <name type="scientific">Amycolatopsis saalfeldensis</name>
    <dbReference type="NCBI Taxonomy" id="394193"/>
    <lineage>
        <taxon>Bacteria</taxon>
        <taxon>Bacillati</taxon>
        <taxon>Actinomycetota</taxon>
        <taxon>Actinomycetes</taxon>
        <taxon>Pseudonocardiales</taxon>
        <taxon>Pseudonocardiaceae</taxon>
        <taxon>Amycolatopsis</taxon>
    </lineage>
</organism>
<evidence type="ECO:0000256" key="2">
    <source>
        <dbReference type="ARBA" id="ARBA00023002"/>
    </source>
</evidence>
<feature type="region of interest" description="Disordered" evidence="3">
    <location>
        <begin position="177"/>
        <end position="206"/>
    </location>
</feature>
<evidence type="ECO:0000256" key="1">
    <source>
        <dbReference type="ARBA" id="ARBA00006484"/>
    </source>
</evidence>
<evidence type="ECO:0000256" key="3">
    <source>
        <dbReference type="SAM" id="MobiDB-lite"/>
    </source>
</evidence>
<dbReference type="Proteomes" id="UP000198582">
    <property type="component" value="Unassembled WGS sequence"/>
</dbReference>
<dbReference type="PRINTS" id="PR00081">
    <property type="entry name" value="GDHRDH"/>
</dbReference>
<dbReference type="STRING" id="394193.SAMN04489732_13319"/>